<evidence type="ECO:0000256" key="13">
    <source>
        <dbReference type="SAM" id="SignalP"/>
    </source>
</evidence>
<feature type="compositionally biased region" description="Polar residues" evidence="12">
    <location>
        <begin position="36"/>
        <end position="48"/>
    </location>
</feature>
<dbReference type="SUPFAM" id="SSF56935">
    <property type="entry name" value="Porins"/>
    <property type="match status" value="1"/>
</dbReference>
<evidence type="ECO:0000256" key="11">
    <source>
        <dbReference type="RuleBase" id="RU003357"/>
    </source>
</evidence>
<accession>A0A7W4PJS0</accession>
<reference evidence="16 17" key="1">
    <citation type="submission" date="2020-04" db="EMBL/GenBank/DDBJ databases">
        <title>Description of novel Gluconacetobacter.</title>
        <authorList>
            <person name="Sombolestani A."/>
        </authorList>
    </citation>
    <scope>NUCLEOTIDE SEQUENCE [LARGE SCALE GENOMIC DNA]</scope>
    <source>
        <strain evidence="16 17">LMG 27802</strain>
    </source>
</reference>
<evidence type="ECO:0000256" key="2">
    <source>
        <dbReference type="ARBA" id="ARBA00009810"/>
    </source>
</evidence>
<name>A0A7W4PJS0_9PROT</name>
<dbReference type="Proteomes" id="UP000578030">
    <property type="component" value="Unassembled WGS sequence"/>
</dbReference>
<evidence type="ECO:0000256" key="6">
    <source>
        <dbReference type="ARBA" id="ARBA00023077"/>
    </source>
</evidence>
<keyword evidence="8 16" id="KW-0675">Receptor</keyword>
<feature type="domain" description="TonB-dependent receptor plug" evidence="15">
    <location>
        <begin position="101"/>
        <end position="197"/>
    </location>
</feature>
<evidence type="ECO:0000313" key="17">
    <source>
        <dbReference type="Proteomes" id="UP000578030"/>
    </source>
</evidence>
<dbReference type="CDD" id="cd01347">
    <property type="entry name" value="ligand_gated_channel"/>
    <property type="match status" value="1"/>
</dbReference>
<dbReference type="NCBIfam" id="TIGR01783">
    <property type="entry name" value="TonB-siderophor"/>
    <property type="match status" value="1"/>
</dbReference>
<sequence>MTIIRNMVTLMRSLWSVPAVCCALASAAWAEPATAQSLSGNVSETSPKARNPPSRKSKAPQKTDVRSDAVEIGEHIDVRGSRQGFKSEAVQIGSFRNQSILEAPMIVTVVNRALLDAEGAQSMEEAMRNSPGLTAMATPPFIAPTFMARGIQIQGRTNYRLDGTLPIISFTPIPMEDKEAVEVLKGASAIYYGFSTPSAMANFRMKRAGSRPVTDLTLTGDSQGSYGGGVDFGRQVGKDRQFGYRINVYGTHIVAPVDGIDGYRWLTSGAFDWRPTEKLQFKLDVEHYQQVMDNPGGLIVPSAVGAVNGVGGHIALPRIPRIYNRYAPINSPFDTAADNALGRIDYAIWRDWSLRLEGGLARDTRARSGPYVQNYNVVTGWGKESAYYEGDEVYYNVNARAEISGSFRTWFINHETVSGYTRNDQIQDNHPQITYATFDQNIYHPVQMDMRNMKVVSAKTAYGAENTDNGLYFMDKARMGKHVIVTGGFRYEIYKTLQMKDNSSYSLDRITPFGALNILPIKSLSLYASYIEGLESAGTAPNSASNSGSILPPSVSEQYEFGGKWDTGRGLLSVAYFHINHALAYTNTSGVYVTNGRAVHKGIEASYQGNITKEVSAQLSGTWIDAVQKNTGYDYEDNKKVLNVPKWAASAFVQYTPSFFPRLSVNAGVNYIGARPLDVQNLATIPGYAIMSAGASYRTKMGGHNIVFRANGNNITNARYWASGDDILFVGMGATAHFSATTSF</sequence>
<keyword evidence="7 10" id="KW-0472">Membrane</keyword>
<dbReference type="GO" id="GO:0038023">
    <property type="term" value="F:signaling receptor activity"/>
    <property type="evidence" value="ECO:0007669"/>
    <property type="project" value="InterPro"/>
</dbReference>
<keyword evidence="5 10" id="KW-0812">Transmembrane</keyword>
<evidence type="ECO:0000256" key="3">
    <source>
        <dbReference type="ARBA" id="ARBA00022448"/>
    </source>
</evidence>
<dbReference type="PANTHER" id="PTHR32552">
    <property type="entry name" value="FERRICHROME IRON RECEPTOR-RELATED"/>
    <property type="match status" value="1"/>
</dbReference>
<evidence type="ECO:0000256" key="7">
    <source>
        <dbReference type="ARBA" id="ARBA00023136"/>
    </source>
</evidence>
<feature type="region of interest" description="Disordered" evidence="12">
    <location>
        <begin position="35"/>
        <end position="67"/>
    </location>
</feature>
<keyword evidence="4 10" id="KW-1134">Transmembrane beta strand</keyword>
<keyword evidence="17" id="KW-1185">Reference proteome</keyword>
<dbReference type="InterPro" id="IPR039426">
    <property type="entry name" value="TonB-dep_rcpt-like"/>
</dbReference>
<evidence type="ECO:0000256" key="8">
    <source>
        <dbReference type="ARBA" id="ARBA00023170"/>
    </source>
</evidence>
<feature type="domain" description="TonB-dependent receptor-like beta-barrel" evidence="14">
    <location>
        <begin position="334"/>
        <end position="715"/>
    </location>
</feature>
<dbReference type="InterPro" id="IPR036942">
    <property type="entry name" value="Beta-barrel_TonB_sf"/>
</dbReference>
<dbReference type="AlphaFoldDB" id="A0A7W4PJS0"/>
<protein>
    <submittedName>
        <fullName evidence="16">TonB-dependent receptor</fullName>
    </submittedName>
</protein>
<dbReference type="Pfam" id="PF07715">
    <property type="entry name" value="Plug"/>
    <property type="match status" value="1"/>
</dbReference>
<comment type="caution">
    <text evidence="16">The sequence shown here is derived from an EMBL/GenBank/DDBJ whole genome shotgun (WGS) entry which is preliminary data.</text>
</comment>
<evidence type="ECO:0000259" key="14">
    <source>
        <dbReference type="Pfam" id="PF00593"/>
    </source>
</evidence>
<keyword evidence="3 10" id="KW-0813">Transport</keyword>
<evidence type="ECO:0000256" key="4">
    <source>
        <dbReference type="ARBA" id="ARBA00022452"/>
    </source>
</evidence>
<dbReference type="Gene3D" id="2.170.130.10">
    <property type="entry name" value="TonB-dependent receptor, plug domain"/>
    <property type="match status" value="1"/>
</dbReference>
<dbReference type="Pfam" id="PF00593">
    <property type="entry name" value="TonB_dep_Rec_b-barrel"/>
    <property type="match status" value="1"/>
</dbReference>
<dbReference type="GO" id="GO:0009279">
    <property type="term" value="C:cell outer membrane"/>
    <property type="evidence" value="ECO:0007669"/>
    <property type="project" value="UniProtKB-SubCell"/>
</dbReference>
<evidence type="ECO:0000256" key="5">
    <source>
        <dbReference type="ARBA" id="ARBA00022692"/>
    </source>
</evidence>
<comment type="subcellular location">
    <subcellularLocation>
        <location evidence="1 10">Cell outer membrane</location>
        <topology evidence="1 10">Multi-pass membrane protein</topology>
    </subcellularLocation>
</comment>
<dbReference type="GO" id="GO:0015891">
    <property type="term" value="P:siderophore transport"/>
    <property type="evidence" value="ECO:0007669"/>
    <property type="project" value="InterPro"/>
</dbReference>
<dbReference type="Gene3D" id="2.40.170.20">
    <property type="entry name" value="TonB-dependent receptor, beta-barrel domain"/>
    <property type="match status" value="1"/>
</dbReference>
<comment type="similarity">
    <text evidence="2 10 11">Belongs to the TonB-dependent receptor family.</text>
</comment>
<proteinExistence type="inferred from homology"/>
<dbReference type="InterPro" id="IPR010105">
    <property type="entry name" value="TonB_sidphr_rcpt"/>
</dbReference>
<dbReference type="InterPro" id="IPR000531">
    <property type="entry name" value="Beta-barrel_TonB"/>
</dbReference>
<keyword evidence="9 10" id="KW-0998">Cell outer membrane</keyword>
<organism evidence="16 17">
    <name type="scientific">Gluconacetobacter tumulisoli</name>
    <dbReference type="NCBI Taxonomy" id="1286189"/>
    <lineage>
        <taxon>Bacteria</taxon>
        <taxon>Pseudomonadati</taxon>
        <taxon>Pseudomonadota</taxon>
        <taxon>Alphaproteobacteria</taxon>
        <taxon>Acetobacterales</taxon>
        <taxon>Acetobacteraceae</taxon>
        <taxon>Gluconacetobacter</taxon>
    </lineage>
</organism>
<gene>
    <name evidence="16" type="ORF">HLH28_03460</name>
</gene>
<feature type="signal peptide" evidence="13">
    <location>
        <begin position="1"/>
        <end position="30"/>
    </location>
</feature>
<keyword evidence="6 11" id="KW-0798">TonB box</keyword>
<evidence type="ECO:0000259" key="15">
    <source>
        <dbReference type="Pfam" id="PF07715"/>
    </source>
</evidence>
<evidence type="ECO:0000256" key="12">
    <source>
        <dbReference type="SAM" id="MobiDB-lite"/>
    </source>
</evidence>
<evidence type="ECO:0000256" key="10">
    <source>
        <dbReference type="PROSITE-ProRule" id="PRU01360"/>
    </source>
</evidence>
<evidence type="ECO:0000313" key="16">
    <source>
        <dbReference type="EMBL" id="MBB2200647.1"/>
    </source>
</evidence>
<dbReference type="InterPro" id="IPR037066">
    <property type="entry name" value="Plug_dom_sf"/>
</dbReference>
<feature type="chain" id="PRO_5030892307" evidence="13">
    <location>
        <begin position="31"/>
        <end position="744"/>
    </location>
</feature>
<dbReference type="InterPro" id="IPR012910">
    <property type="entry name" value="Plug_dom"/>
</dbReference>
<evidence type="ECO:0000256" key="9">
    <source>
        <dbReference type="ARBA" id="ARBA00023237"/>
    </source>
</evidence>
<keyword evidence="13" id="KW-0732">Signal</keyword>
<dbReference type="RefSeq" id="WP_182954484.1">
    <property type="nucleotide sequence ID" value="NZ_JABEQM010000002.1"/>
</dbReference>
<evidence type="ECO:0000256" key="1">
    <source>
        <dbReference type="ARBA" id="ARBA00004571"/>
    </source>
</evidence>
<dbReference type="PANTHER" id="PTHR32552:SF82">
    <property type="entry name" value="FCUA PROTEIN"/>
    <property type="match status" value="1"/>
</dbReference>
<dbReference type="GO" id="GO:0015344">
    <property type="term" value="F:siderophore uptake transmembrane transporter activity"/>
    <property type="evidence" value="ECO:0007669"/>
    <property type="project" value="TreeGrafter"/>
</dbReference>
<dbReference type="PROSITE" id="PS52016">
    <property type="entry name" value="TONB_DEPENDENT_REC_3"/>
    <property type="match status" value="1"/>
</dbReference>
<dbReference type="EMBL" id="JABEQM010000002">
    <property type="protein sequence ID" value="MBB2200647.1"/>
    <property type="molecule type" value="Genomic_DNA"/>
</dbReference>